<dbReference type="InterPro" id="IPR055270">
    <property type="entry name" value="Glyco_tran_10_C"/>
</dbReference>
<sequence length="508" mass="59236">MAYSSNCSQRFDQVKIKTMRKIIIFAFVYAVLLLANFGTTATSDDNGHSHCSAEGKCTLDEDAHLHEASAEHEQTSRYLRDSAPLIPEGKEPILIWWTNDLFPHDRQQKDHHIVCEKGSCITSIDRGLQNDPATRGFIFYGTDLRADDLPLPRRPWDEWAIFHEESPKNNWMLTYEDALVLFNHTATFRRESDYPLSTHYIKDLNDWTDTPAVPIQEKNRLQKEKGLAPIVYVQSDCHTPSDRERYIKELMKHIDIDSYGRCLNNRKMPAEIDGFLKLHDPAYYEFLAQYKFNVAFENAICNDYMTEKLFRPFQVGAVPIVMGSPVAKDWMPNERSGIFVSDFSDPKELAEFLKHLNSNDAEYAKFLAYKDPKRITNEFLHKSLRERPWRVLGEWDKVNFGHRMYAGFECHVCDRVIERQEALRAHQKDPNRNPPPPPRFANKEHLECPEPTISIATTERVNKSVNFWEGLYEARALKQMVLAGETNSTKFISKYLKRRTDKYDKWIE</sequence>
<dbReference type="GO" id="GO:0008270">
    <property type="term" value="F:zinc ion binding"/>
    <property type="evidence" value="ECO:0007669"/>
    <property type="project" value="UniProtKB-KW"/>
</dbReference>
<reference evidence="15 16" key="1">
    <citation type="journal article" date="2018" name="Sci. Rep.">
        <title>Comparative analysis of the Pocillopora damicornis genome highlights role of immune system in coral evolution.</title>
        <authorList>
            <person name="Cunning R."/>
            <person name="Bay R.A."/>
            <person name="Gillette P."/>
            <person name="Baker A.C."/>
            <person name="Traylor-Knowles N."/>
        </authorList>
    </citation>
    <scope>NUCLEOTIDE SEQUENCE [LARGE SCALE GENOMIC DNA]</scope>
    <source>
        <strain evidence="15">RSMAS</strain>
        <tissue evidence="15">Whole animal</tissue>
    </source>
</reference>
<evidence type="ECO:0000256" key="2">
    <source>
        <dbReference type="ARBA" id="ARBA00008919"/>
    </source>
</evidence>
<dbReference type="InterPro" id="IPR001503">
    <property type="entry name" value="Glyco_trans_10"/>
</dbReference>
<dbReference type="InterPro" id="IPR031481">
    <property type="entry name" value="Glyco_tran_10_N"/>
</dbReference>
<dbReference type="Pfam" id="PF17039">
    <property type="entry name" value="Glyco_tran_10_N"/>
    <property type="match status" value="1"/>
</dbReference>
<keyword evidence="16" id="KW-1185">Reference proteome</keyword>
<keyword evidence="11" id="KW-0862">Zinc</keyword>
<evidence type="ECO:0000256" key="3">
    <source>
        <dbReference type="ARBA" id="ARBA00022676"/>
    </source>
</evidence>
<evidence type="ECO:0000256" key="10">
    <source>
        <dbReference type="ARBA" id="ARBA00060399"/>
    </source>
</evidence>
<feature type="region of interest" description="Disordered" evidence="13">
    <location>
        <begin position="424"/>
        <end position="444"/>
    </location>
</feature>
<dbReference type="SUPFAM" id="SSF53756">
    <property type="entry name" value="UDP-Glycosyltransferase/glycogen phosphorylase"/>
    <property type="match status" value="1"/>
</dbReference>
<dbReference type="OrthoDB" id="9993460at2759"/>
<evidence type="ECO:0000256" key="12">
    <source>
        <dbReference type="RuleBase" id="RU003832"/>
    </source>
</evidence>
<keyword evidence="11" id="KW-0479">Metal-binding</keyword>
<keyword evidence="7" id="KW-1133">Transmembrane helix</keyword>
<dbReference type="EMBL" id="RCHS01003247">
    <property type="protein sequence ID" value="RMX42974.1"/>
    <property type="molecule type" value="Genomic_DNA"/>
</dbReference>
<dbReference type="Proteomes" id="UP000275408">
    <property type="component" value="Unassembled WGS sequence"/>
</dbReference>
<keyword evidence="11" id="KW-0863">Zinc-finger</keyword>
<keyword evidence="9" id="KW-0325">Glycoprotein</keyword>
<comment type="subcellular location">
    <subcellularLocation>
        <location evidence="10">Endomembrane system</location>
        <topology evidence="10">Single-pass type II membrane protein</topology>
    </subcellularLocation>
    <subcellularLocation>
        <location evidence="12">Golgi apparatus</location>
        <location evidence="12">Golgi stack membrane</location>
        <topology evidence="12">Single-pass type II membrane protein</topology>
    </subcellularLocation>
</comment>
<proteinExistence type="inferred from homology"/>
<evidence type="ECO:0000313" key="16">
    <source>
        <dbReference type="Proteomes" id="UP000275408"/>
    </source>
</evidence>
<protein>
    <recommendedName>
        <fullName evidence="12">Fucosyltransferase</fullName>
        <ecNumber evidence="12">2.4.1.-</ecNumber>
    </recommendedName>
</protein>
<evidence type="ECO:0000313" key="15">
    <source>
        <dbReference type="EMBL" id="RMX42974.1"/>
    </source>
</evidence>
<evidence type="ECO:0000256" key="9">
    <source>
        <dbReference type="ARBA" id="ARBA00023180"/>
    </source>
</evidence>
<dbReference type="Gene3D" id="3.40.50.11660">
    <property type="entry name" value="Glycosyl transferase family 10, C-terminal domain"/>
    <property type="match status" value="1"/>
</dbReference>
<evidence type="ECO:0000256" key="6">
    <source>
        <dbReference type="ARBA" id="ARBA00022968"/>
    </source>
</evidence>
<evidence type="ECO:0000256" key="4">
    <source>
        <dbReference type="ARBA" id="ARBA00022679"/>
    </source>
</evidence>
<evidence type="ECO:0000256" key="8">
    <source>
        <dbReference type="ARBA" id="ARBA00023136"/>
    </source>
</evidence>
<evidence type="ECO:0000256" key="7">
    <source>
        <dbReference type="ARBA" id="ARBA00022989"/>
    </source>
</evidence>
<feature type="domain" description="C2H2-type" evidence="14">
    <location>
        <begin position="408"/>
        <end position="436"/>
    </location>
</feature>
<dbReference type="PANTHER" id="PTHR11929:SF194">
    <property type="entry name" value="ALPHA-(1,3)-FUCOSYLTRANSFERASE 10"/>
    <property type="match status" value="1"/>
</dbReference>
<evidence type="ECO:0000256" key="5">
    <source>
        <dbReference type="ARBA" id="ARBA00022692"/>
    </source>
</evidence>
<accession>A0A3M6TP06</accession>
<comment type="caution">
    <text evidence="15">The sequence shown here is derived from an EMBL/GenBank/DDBJ whole genome shotgun (WGS) entry which is preliminary data.</text>
</comment>
<dbReference type="InterPro" id="IPR038577">
    <property type="entry name" value="GT10-like_C_sf"/>
</dbReference>
<evidence type="ECO:0000256" key="13">
    <source>
        <dbReference type="SAM" id="MobiDB-lite"/>
    </source>
</evidence>
<evidence type="ECO:0000256" key="1">
    <source>
        <dbReference type="ARBA" id="ARBA00004922"/>
    </source>
</evidence>
<dbReference type="OMA" id="EHREWGV"/>
<keyword evidence="3 12" id="KW-0328">Glycosyltransferase</keyword>
<dbReference type="AlphaFoldDB" id="A0A3M6TP06"/>
<dbReference type="GO" id="GO:0046920">
    <property type="term" value="F:alpha-(1-&gt;3)-fucosyltransferase activity"/>
    <property type="evidence" value="ECO:0007669"/>
    <property type="project" value="TreeGrafter"/>
</dbReference>
<comment type="pathway">
    <text evidence="1">Protein modification; protein glycosylation.</text>
</comment>
<name>A0A3M6TP06_POCDA</name>
<dbReference type="InterPro" id="IPR013087">
    <property type="entry name" value="Znf_C2H2_type"/>
</dbReference>
<dbReference type="PROSITE" id="PS50157">
    <property type="entry name" value="ZINC_FINGER_C2H2_2"/>
    <property type="match status" value="1"/>
</dbReference>
<dbReference type="GO" id="GO:0032580">
    <property type="term" value="C:Golgi cisterna membrane"/>
    <property type="evidence" value="ECO:0007669"/>
    <property type="project" value="UniProtKB-SubCell"/>
</dbReference>
<keyword evidence="8" id="KW-0472">Membrane</keyword>
<keyword evidence="4 12" id="KW-0808">Transferase</keyword>
<keyword evidence="5 12" id="KW-0812">Transmembrane</keyword>
<dbReference type="UniPathway" id="UPA00378"/>
<evidence type="ECO:0000259" key="14">
    <source>
        <dbReference type="PROSITE" id="PS50157"/>
    </source>
</evidence>
<gene>
    <name evidence="15" type="ORF">pdam_00001869</name>
</gene>
<keyword evidence="6" id="KW-0735">Signal-anchor</keyword>
<organism evidence="15 16">
    <name type="scientific">Pocillopora damicornis</name>
    <name type="common">Cauliflower coral</name>
    <name type="synonym">Millepora damicornis</name>
    <dbReference type="NCBI Taxonomy" id="46731"/>
    <lineage>
        <taxon>Eukaryota</taxon>
        <taxon>Metazoa</taxon>
        <taxon>Cnidaria</taxon>
        <taxon>Anthozoa</taxon>
        <taxon>Hexacorallia</taxon>
        <taxon>Scleractinia</taxon>
        <taxon>Astrocoeniina</taxon>
        <taxon>Pocilloporidae</taxon>
        <taxon>Pocillopora</taxon>
    </lineage>
</organism>
<dbReference type="EC" id="2.4.1.-" evidence="12"/>
<comment type="similarity">
    <text evidence="2 12">Belongs to the glycosyltransferase 10 family.</text>
</comment>
<keyword evidence="12" id="KW-0333">Golgi apparatus</keyword>
<dbReference type="PANTHER" id="PTHR11929">
    <property type="entry name" value="ALPHA- 1,3 -FUCOSYLTRANSFERASE"/>
    <property type="match status" value="1"/>
</dbReference>
<evidence type="ECO:0000256" key="11">
    <source>
        <dbReference type="PROSITE-ProRule" id="PRU00042"/>
    </source>
</evidence>
<dbReference type="FunFam" id="3.40.50.11660:FF:000002">
    <property type="entry name" value="Alpha-(1,3)-fucosyltransferase"/>
    <property type="match status" value="1"/>
</dbReference>
<dbReference type="Pfam" id="PF00852">
    <property type="entry name" value="Glyco_transf_10"/>
    <property type="match status" value="1"/>
</dbReference>